<dbReference type="Proteomes" id="UP000076923">
    <property type="component" value="Unassembled WGS sequence"/>
</dbReference>
<accession>A0A176T1T8</accession>
<evidence type="ECO:0000313" key="4">
    <source>
        <dbReference type="EMBL" id="OAD41403.1"/>
    </source>
</evidence>
<keyword evidence="1" id="KW-0732">Signal</keyword>
<proteinExistence type="predicted"/>
<evidence type="ECO:0000259" key="3">
    <source>
        <dbReference type="Pfam" id="PF18962"/>
    </source>
</evidence>
<evidence type="ECO:0000256" key="1">
    <source>
        <dbReference type="ARBA" id="ARBA00022729"/>
    </source>
</evidence>
<dbReference type="RefSeq" id="WP_068452217.1">
    <property type="nucleotide sequence ID" value="NZ_CANKUV010000023.1"/>
</dbReference>
<feature type="domain" description="Secretion system C-terminal sorting" evidence="3">
    <location>
        <begin position="289"/>
        <end position="357"/>
    </location>
</feature>
<feature type="compositionally biased region" description="Low complexity" evidence="2">
    <location>
        <begin position="90"/>
        <end position="101"/>
    </location>
</feature>
<keyword evidence="5" id="KW-1185">Reference proteome</keyword>
<dbReference type="OrthoDB" id="1491481at2"/>
<gene>
    <name evidence="4" type="ORF">LPB303_15435</name>
</gene>
<organism evidence="4 5">
    <name type="scientific">Polaribacter atrinae</name>
    <dbReference type="NCBI Taxonomy" id="1333662"/>
    <lineage>
        <taxon>Bacteria</taxon>
        <taxon>Pseudomonadati</taxon>
        <taxon>Bacteroidota</taxon>
        <taxon>Flavobacteriia</taxon>
        <taxon>Flavobacteriales</taxon>
        <taxon>Flavobacteriaceae</taxon>
    </lineage>
</organism>
<feature type="region of interest" description="Disordered" evidence="2">
    <location>
        <begin position="90"/>
        <end position="111"/>
    </location>
</feature>
<dbReference type="STRING" id="1333662.LPB303_15435"/>
<dbReference type="AlphaFoldDB" id="A0A176T1T8"/>
<evidence type="ECO:0000313" key="5">
    <source>
        <dbReference type="Proteomes" id="UP000076923"/>
    </source>
</evidence>
<dbReference type="NCBIfam" id="TIGR04183">
    <property type="entry name" value="Por_Secre_tail"/>
    <property type="match status" value="1"/>
</dbReference>
<dbReference type="Pfam" id="PF18962">
    <property type="entry name" value="Por_Secre_tail"/>
    <property type="match status" value="1"/>
</dbReference>
<reference evidence="4 5" key="1">
    <citation type="submission" date="2016-02" db="EMBL/GenBank/DDBJ databases">
        <title>Draft genome sequence of Polaribacter atrinae KACC17473.</title>
        <authorList>
            <person name="Shin S.-K."/>
            <person name="Yi H."/>
        </authorList>
    </citation>
    <scope>NUCLEOTIDE SEQUENCE [LARGE SCALE GENOMIC DNA]</scope>
    <source>
        <strain evidence="4 5">KACC 17473</strain>
    </source>
</reference>
<evidence type="ECO:0000256" key="2">
    <source>
        <dbReference type="SAM" id="MobiDB-lite"/>
    </source>
</evidence>
<comment type="caution">
    <text evidence="4">The sequence shown here is derived from an EMBL/GenBank/DDBJ whole genome shotgun (WGS) entry which is preliminary data.</text>
</comment>
<dbReference type="InterPro" id="IPR026444">
    <property type="entry name" value="Secre_tail"/>
</dbReference>
<dbReference type="EMBL" id="LVWE01000072">
    <property type="protein sequence ID" value="OAD41403.1"/>
    <property type="molecule type" value="Genomic_DNA"/>
</dbReference>
<dbReference type="Gene3D" id="2.60.120.260">
    <property type="entry name" value="Galactose-binding domain-like"/>
    <property type="match status" value="1"/>
</dbReference>
<name>A0A176T1T8_9FLAO</name>
<sequence>MKKTLLIKNKSNTLFAFLVFILCVNVGLGQTNLVLNGTADDFSVEEIKIDNVKEVIGNTGDNADAWDMTPNSSVITNASANTAAAGRVSGEVGVSGETSASPYKFDEDDNPSGWNNTELADWLETNCGDGDEQPGSSGDGNKFANLGDRGVKLYEKCRRLYQKVTVEIGAEYTFKIDSRSEAEGINSEIFILNNEIVNEDVLIEGAARDANADAYFLIENDFNASKSSSANDTFTTNTFDFIATTTTAVIYVRSTDAIDGSNEVFFDNISLVKKATAGVDDVFSSKISIYPNPANDFLQISSEETITGIEVYNLIGKKVISKSKLINNKIDVSHLSKGVYVLKVMSNDLVGSRKIIIE</sequence>
<protein>
    <recommendedName>
        <fullName evidence="3">Secretion system C-terminal sorting domain-containing protein</fullName>
    </recommendedName>
</protein>